<dbReference type="PANTHER" id="PTHR43283:SF11">
    <property type="entry name" value="BETA-LACTAMASE-RELATED DOMAIN-CONTAINING PROTEIN"/>
    <property type="match status" value="1"/>
</dbReference>
<dbReference type="InterPro" id="IPR050789">
    <property type="entry name" value="Diverse_Enzym_Activities"/>
</dbReference>
<keyword evidence="1 3" id="KW-0378">Hydrolase</keyword>
<dbReference type="OrthoDB" id="9770183at2"/>
<evidence type="ECO:0000259" key="2">
    <source>
        <dbReference type="Pfam" id="PF00144"/>
    </source>
</evidence>
<sequence length="452" mass="50305">MYLQIRRISWLSICVMLLVSLSFSPHLTFANETVQPSIEEELMEERAPGFLPTQANPPQWAKAWERAGKPNSLLREGNPQSVQMLPSYIDQMDDVIESGIEEEKYPGAVALVVKDGTIVKHEAYGHALKYDEDSALLSEQEQIATETDTIYDMASITKIFTSVASLQLVEKGLIDLDEQVASYLSEVDESNEMTIRQLLTHTSGLPAWIPIYTYPTLEERLQAIYETDPVNEPGTVYVYSDLNMILLGKVIEKVADTTLDNYIAEQITQPLGMKDTMFNPDASLQTRIAATEPQPYLDRGMVWGSVHDENAFSLNGVAGHAGIFSTAEDMAIFSQAILNGGTYGQAQILKDETVTEMLTNQITDESHLAQGLGWHLDRSWFMGAMSSPFTAGHTGFTGTSFVIDPDRETIVIFLTNRVHPTREAGSINPWREQVVQQVVDAIDQHPSKNGLR</sequence>
<dbReference type="InterPro" id="IPR001466">
    <property type="entry name" value="Beta-lactam-related"/>
</dbReference>
<dbReference type="SUPFAM" id="SSF56601">
    <property type="entry name" value="beta-lactamase/transpeptidase-like"/>
    <property type="match status" value="1"/>
</dbReference>
<dbReference type="InterPro" id="IPR012338">
    <property type="entry name" value="Beta-lactam/transpept-like"/>
</dbReference>
<name>A0A323TGW7_9BACI</name>
<gene>
    <name evidence="3" type="ORF">CR194_14250</name>
</gene>
<organism evidence="3 4">
    <name type="scientific">Salipaludibacillus keqinensis</name>
    <dbReference type="NCBI Taxonomy" id="2045207"/>
    <lineage>
        <taxon>Bacteria</taxon>
        <taxon>Bacillati</taxon>
        <taxon>Bacillota</taxon>
        <taxon>Bacilli</taxon>
        <taxon>Bacillales</taxon>
        <taxon>Bacillaceae</taxon>
    </lineage>
</organism>
<dbReference type="Proteomes" id="UP000248214">
    <property type="component" value="Unassembled WGS sequence"/>
</dbReference>
<keyword evidence="4" id="KW-1185">Reference proteome</keyword>
<evidence type="ECO:0000256" key="1">
    <source>
        <dbReference type="ARBA" id="ARBA00022801"/>
    </source>
</evidence>
<dbReference type="Gene3D" id="3.40.710.10">
    <property type="entry name" value="DD-peptidase/beta-lactamase superfamily"/>
    <property type="match status" value="1"/>
</dbReference>
<evidence type="ECO:0000313" key="3">
    <source>
        <dbReference type="EMBL" id="PYZ92807.1"/>
    </source>
</evidence>
<dbReference type="GO" id="GO:0016787">
    <property type="term" value="F:hydrolase activity"/>
    <property type="evidence" value="ECO:0007669"/>
    <property type="project" value="UniProtKB-KW"/>
</dbReference>
<dbReference type="AlphaFoldDB" id="A0A323TGW7"/>
<feature type="domain" description="Beta-lactamase-related" evidence="2">
    <location>
        <begin position="93"/>
        <end position="433"/>
    </location>
</feature>
<protein>
    <submittedName>
        <fullName evidence="3">Serine hydrolase</fullName>
    </submittedName>
</protein>
<dbReference type="Pfam" id="PF00144">
    <property type="entry name" value="Beta-lactamase"/>
    <property type="match status" value="1"/>
</dbReference>
<dbReference type="EMBL" id="PDOD01000003">
    <property type="protein sequence ID" value="PYZ92807.1"/>
    <property type="molecule type" value="Genomic_DNA"/>
</dbReference>
<reference evidence="3 4" key="1">
    <citation type="submission" date="2017-10" db="EMBL/GenBank/DDBJ databases">
        <title>Bacillus sp. nov., a halophilic bacterium isolated from a Keqin Lake.</title>
        <authorList>
            <person name="Wang H."/>
        </authorList>
    </citation>
    <scope>NUCLEOTIDE SEQUENCE [LARGE SCALE GENOMIC DNA]</scope>
    <source>
        <strain evidence="3 4">KQ-12</strain>
    </source>
</reference>
<comment type="caution">
    <text evidence="3">The sequence shown here is derived from an EMBL/GenBank/DDBJ whole genome shotgun (WGS) entry which is preliminary data.</text>
</comment>
<dbReference type="RefSeq" id="WP_110610355.1">
    <property type="nucleotide sequence ID" value="NZ_PDOD01000003.1"/>
</dbReference>
<accession>A0A323TGW7</accession>
<dbReference type="PANTHER" id="PTHR43283">
    <property type="entry name" value="BETA-LACTAMASE-RELATED"/>
    <property type="match status" value="1"/>
</dbReference>
<proteinExistence type="predicted"/>
<evidence type="ECO:0000313" key="4">
    <source>
        <dbReference type="Proteomes" id="UP000248214"/>
    </source>
</evidence>